<dbReference type="Proteomes" id="UP001430374">
    <property type="component" value="Unassembled WGS sequence"/>
</dbReference>
<keyword evidence="2" id="KW-1185">Reference proteome</keyword>
<name>A0ABS9CA58_9FLAO</name>
<dbReference type="RefSeq" id="WP_235132410.1">
    <property type="nucleotide sequence ID" value="NZ_JACSGT010000002.1"/>
</dbReference>
<evidence type="ECO:0000313" key="2">
    <source>
        <dbReference type="Proteomes" id="UP001430374"/>
    </source>
</evidence>
<organism evidence="1 2">
    <name type="scientific">Chryseobacterium indicum</name>
    <dbReference type="NCBI Taxonomy" id="2766954"/>
    <lineage>
        <taxon>Bacteria</taxon>
        <taxon>Pseudomonadati</taxon>
        <taxon>Bacteroidota</taxon>
        <taxon>Flavobacteriia</taxon>
        <taxon>Flavobacteriales</taxon>
        <taxon>Weeksellaceae</taxon>
        <taxon>Chryseobacterium group</taxon>
        <taxon>Chryseobacterium</taxon>
    </lineage>
</organism>
<proteinExistence type="predicted"/>
<gene>
    <name evidence="1" type="ORF">H9Q08_17395</name>
</gene>
<evidence type="ECO:0000313" key="1">
    <source>
        <dbReference type="EMBL" id="MCF2221064.1"/>
    </source>
</evidence>
<reference evidence="1" key="1">
    <citation type="submission" date="2021-08" db="EMBL/GenBank/DDBJ databases">
        <title>Complete genome sequence of Chryseobacterium sp strain PS-8.</title>
        <authorList>
            <person name="Das S.K."/>
        </authorList>
    </citation>
    <scope>NUCLEOTIDE SEQUENCE</scope>
    <source>
        <strain evidence="1">PS-8</strain>
    </source>
</reference>
<comment type="caution">
    <text evidence="1">The sequence shown here is derived from an EMBL/GenBank/DDBJ whole genome shotgun (WGS) entry which is preliminary data.</text>
</comment>
<accession>A0ABS9CA58</accession>
<protein>
    <submittedName>
        <fullName evidence="1">Uncharacterized protein</fullName>
    </submittedName>
</protein>
<dbReference type="EMBL" id="JACSGT010000002">
    <property type="protein sequence ID" value="MCF2221064.1"/>
    <property type="molecule type" value="Genomic_DNA"/>
</dbReference>
<sequence>MKKLVNKSVNLDVAGIDGNVFVIMGPFSREAKKQGWNQEEIDLVLEECKKGDYNELLATILLYCEPNDDSESYKFSETENPD</sequence>